<evidence type="ECO:0000256" key="2">
    <source>
        <dbReference type="ARBA" id="ARBA00004141"/>
    </source>
</evidence>
<feature type="transmembrane region" description="Helical" evidence="14">
    <location>
        <begin position="124"/>
        <end position="144"/>
    </location>
</feature>
<evidence type="ECO:0000313" key="15">
    <source>
        <dbReference type="EMBL" id="AYN50403.1"/>
    </source>
</evidence>
<dbReference type="Gene3D" id="1.20.120.220">
    <property type="entry name" value="ATP synthase, F0 complex, subunit A"/>
    <property type="match status" value="1"/>
</dbReference>
<dbReference type="PANTHER" id="PTHR11410:SF0">
    <property type="entry name" value="ATP SYNTHASE SUBUNIT A"/>
    <property type="match status" value="1"/>
</dbReference>
<dbReference type="PANTHER" id="PTHR11410">
    <property type="entry name" value="ATP SYNTHASE SUBUNIT A"/>
    <property type="match status" value="1"/>
</dbReference>
<dbReference type="InterPro" id="IPR035908">
    <property type="entry name" value="F0_ATP_A_sf"/>
</dbReference>
<organism evidence="15">
    <name type="scientific">Lepyrus sp. G312</name>
    <dbReference type="NCBI Taxonomy" id="2480751"/>
    <lineage>
        <taxon>Eukaryota</taxon>
        <taxon>Metazoa</taxon>
        <taxon>Ecdysozoa</taxon>
        <taxon>Arthropoda</taxon>
        <taxon>Hexapoda</taxon>
        <taxon>Insecta</taxon>
        <taxon>Pterygota</taxon>
        <taxon>Neoptera</taxon>
        <taxon>Endopterygota</taxon>
        <taxon>Coleoptera</taxon>
        <taxon>Polyphaga</taxon>
        <taxon>Cucujiformia</taxon>
        <taxon>Curculionidae</taxon>
        <taxon>Molytinae</taxon>
        <taxon>Lepyrini</taxon>
        <taxon>Lepyrus</taxon>
    </lineage>
</organism>
<evidence type="ECO:0000256" key="8">
    <source>
        <dbReference type="ARBA" id="ARBA00022781"/>
    </source>
</evidence>
<keyword evidence="10" id="KW-0406">Ion transport</keyword>
<feature type="transmembrane region" description="Helical" evidence="14">
    <location>
        <begin position="20"/>
        <end position="37"/>
    </location>
</feature>
<comment type="similarity">
    <text evidence="3">Belongs to the ATPase A chain family.</text>
</comment>
<keyword evidence="12" id="KW-0066">ATP synthesis</keyword>
<evidence type="ECO:0000256" key="1">
    <source>
        <dbReference type="ARBA" id="ARBA00002070"/>
    </source>
</evidence>
<accession>A0A3G2JZE0</accession>
<evidence type="ECO:0000256" key="7">
    <source>
        <dbReference type="ARBA" id="ARBA00022692"/>
    </source>
</evidence>
<dbReference type="GO" id="GO:0045259">
    <property type="term" value="C:proton-transporting ATP synthase complex"/>
    <property type="evidence" value="ECO:0007669"/>
    <property type="project" value="UniProtKB-KW"/>
</dbReference>
<gene>
    <name evidence="15" type="primary">atp6</name>
</gene>
<comment type="subunit">
    <text evidence="4">F-type ATPases have 2 components, CF(1) - the catalytic core - and CF(0) - the membrane proton channel. CF(1) has five subunits: alpha(3), beta(3), gamma(1), delta(1), epsilon(1). CF(0) has three main subunits: a, b and c.</text>
</comment>
<keyword evidence="15" id="KW-0496">Mitochondrion</keyword>
<reference evidence="15" key="1">
    <citation type="journal article" date="2014" name="Mol. Biol. Evol.">
        <title>Bulk de novo mitogenome assembly from pooled total DNA elucidates the phylogeny of weevils (Coleoptera: Curculionoidea).</title>
        <authorList>
            <person name="Gillett C.P."/>
            <person name="Crampton-Platt A."/>
            <person name="Timmermans M.J."/>
            <person name="Jordal B.H."/>
            <person name="Emerson B.C."/>
            <person name="Vogler A.P."/>
        </authorList>
    </citation>
    <scope>NUCLEOTIDE SEQUENCE</scope>
</reference>
<dbReference type="GO" id="GO:0046933">
    <property type="term" value="F:proton-transporting ATP synthase activity, rotational mechanism"/>
    <property type="evidence" value="ECO:0007669"/>
    <property type="project" value="TreeGrafter"/>
</dbReference>
<evidence type="ECO:0000256" key="5">
    <source>
        <dbReference type="ARBA" id="ARBA00022448"/>
    </source>
</evidence>
<keyword evidence="8" id="KW-0375">Hydrogen ion transport</keyword>
<evidence type="ECO:0000256" key="3">
    <source>
        <dbReference type="ARBA" id="ARBA00006810"/>
    </source>
</evidence>
<dbReference type="GO" id="GO:0005743">
    <property type="term" value="C:mitochondrial inner membrane"/>
    <property type="evidence" value="ECO:0007669"/>
    <property type="project" value="UniProtKB-SubCell"/>
</dbReference>
<dbReference type="EMBL" id="MH473533">
    <property type="protein sequence ID" value="AYN50403.1"/>
    <property type="molecule type" value="Genomic_DNA"/>
</dbReference>
<feature type="transmembrane region" description="Helical" evidence="14">
    <location>
        <begin position="156"/>
        <end position="173"/>
    </location>
</feature>
<comment type="function">
    <text evidence="1">Mitochondrial membrane ATP synthase (F(1)F(0) ATP synthase or Complex V) produces ATP from ADP in the presence of a proton gradient across the membrane which is generated by electron transport complexes of the respiratory chain. F-type ATPases consist of two structural domains, F(1) - containing the extramembraneous catalytic core and F(0) - containing the membrane proton channel, linked together by a central stalk and a peripheral stalk. During catalysis, ATP synthesis in the catalytic domain of F(1) is coupled via a rotary mechanism of the central stalk subunits to proton translocation. Key component of the proton channel; it may play a direct role in the translocation of protons across the membrane.</text>
</comment>
<keyword evidence="6" id="KW-0138">CF(0)</keyword>
<evidence type="ECO:0000256" key="12">
    <source>
        <dbReference type="ARBA" id="ARBA00023310"/>
    </source>
</evidence>
<evidence type="ECO:0000256" key="14">
    <source>
        <dbReference type="SAM" id="Phobius"/>
    </source>
</evidence>
<keyword evidence="9 14" id="KW-1133">Transmembrane helix</keyword>
<comment type="subcellular location">
    <subcellularLocation>
        <location evidence="2">Membrane</location>
        <topology evidence="2">Multi-pass membrane protein</topology>
    </subcellularLocation>
    <subcellularLocation>
        <location evidence="13">Mitochondrion inner membrane</location>
        <topology evidence="13">Multi-pass membrane protein</topology>
    </subcellularLocation>
</comment>
<dbReference type="PRINTS" id="PR00123">
    <property type="entry name" value="ATPASEA"/>
</dbReference>
<proteinExistence type="inferred from homology"/>
<name>A0A3G2JZE0_9CUCU</name>
<dbReference type="SUPFAM" id="SSF81336">
    <property type="entry name" value="F1F0 ATP synthase subunit A"/>
    <property type="match status" value="1"/>
</dbReference>
<keyword evidence="7 14" id="KW-0812">Transmembrane</keyword>
<geneLocation type="mitochondrion" evidence="15"/>
<dbReference type="CDD" id="cd00310">
    <property type="entry name" value="ATP-synt_Fo_a_6"/>
    <property type="match status" value="1"/>
</dbReference>
<reference evidence="15" key="2">
    <citation type="submission" date="2018-06" db="EMBL/GenBank/DDBJ databases">
        <authorList>
            <person name="James G."/>
        </authorList>
    </citation>
    <scope>NUCLEOTIDE SEQUENCE</scope>
</reference>
<keyword evidence="11 14" id="KW-0472">Membrane</keyword>
<evidence type="ECO:0000256" key="10">
    <source>
        <dbReference type="ARBA" id="ARBA00023065"/>
    </source>
</evidence>
<keyword evidence="5" id="KW-0813">Transport</keyword>
<dbReference type="InterPro" id="IPR023011">
    <property type="entry name" value="ATP_synth_F0_asu_AS"/>
</dbReference>
<dbReference type="InterPro" id="IPR000568">
    <property type="entry name" value="ATP_synth_F0_asu"/>
</dbReference>
<evidence type="ECO:0000256" key="9">
    <source>
        <dbReference type="ARBA" id="ARBA00022989"/>
    </source>
</evidence>
<dbReference type="Pfam" id="PF00119">
    <property type="entry name" value="ATP-synt_A"/>
    <property type="match status" value="1"/>
</dbReference>
<sequence>MANIFSSFDPTALSFLSLNWMSSMIMFFILPSMYWLIPSRINMIWIKMIIMLHKEFKTLIQKNNYKGSTLLFSTMFTFIMLNNFLGLFPYIFTCSSHVNFTLSLSVPLWLGFMVYGWSKHTTHMFAHLVPQGAPLILLPFLVLIETTSNIIRPGTLAIRLTANMIAGHLLITLMSTASSSLPANFFSALILAQILLLTLESAVSIIQAYVFSILTTLYSSETN</sequence>
<dbReference type="AlphaFoldDB" id="A0A3G2JZE0"/>
<feature type="transmembrane region" description="Helical" evidence="14">
    <location>
        <begin position="70"/>
        <end position="92"/>
    </location>
</feature>
<evidence type="ECO:0000256" key="4">
    <source>
        <dbReference type="ARBA" id="ARBA00011648"/>
    </source>
</evidence>
<evidence type="ECO:0000256" key="13">
    <source>
        <dbReference type="RuleBase" id="RU004450"/>
    </source>
</evidence>
<evidence type="ECO:0000256" key="6">
    <source>
        <dbReference type="ARBA" id="ARBA00022547"/>
    </source>
</evidence>
<protein>
    <recommendedName>
        <fullName evidence="13">ATP synthase subunit a</fullName>
    </recommendedName>
</protein>
<feature type="transmembrane region" description="Helical" evidence="14">
    <location>
        <begin position="185"/>
        <end position="210"/>
    </location>
</feature>
<dbReference type="PROSITE" id="PS00449">
    <property type="entry name" value="ATPASE_A"/>
    <property type="match status" value="1"/>
</dbReference>
<dbReference type="InterPro" id="IPR045083">
    <property type="entry name" value="ATP_synth_F0_asu_bact/mt"/>
</dbReference>
<evidence type="ECO:0000256" key="11">
    <source>
        <dbReference type="ARBA" id="ARBA00023136"/>
    </source>
</evidence>
<dbReference type="NCBIfam" id="TIGR01131">
    <property type="entry name" value="ATP_synt_6_or_A"/>
    <property type="match status" value="1"/>
</dbReference>